<gene>
    <name evidence="2" type="ORF">BBG48_005480</name>
</gene>
<dbReference type="EMBL" id="MBEW02000009">
    <property type="protein sequence ID" value="RDY21237.1"/>
    <property type="molecule type" value="Genomic_DNA"/>
</dbReference>
<dbReference type="CDD" id="cd18809">
    <property type="entry name" value="SF1_C_RecD"/>
    <property type="match status" value="1"/>
</dbReference>
<proteinExistence type="predicted"/>
<keyword evidence="3" id="KW-1185">Reference proteome</keyword>
<dbReference type="Pfam" id="PF13604">
    <property type="entry name" value="AAA_30"/>
    <property type="match status" value="1"/>
</dbReference>
<comment type="caution">
    <text evidence="2">The sequence shown here is derived from an EMBL/GenBank/DDBJ whole genome shotgun (WGS) entry which is preliminary data.</text>
</comment>
<dbReference type="STRING" id="1871336.BBG48_03110"/>
<dbReference type="Pfam" id="PF13538">
    <property type="entry name" value="UvrD_C_2"/>
    <property type="match status" value="1"/>
</dbReference>
<name>A0A371IL73_9FIRM</name>
<dbReference type="InterPro" id="IPR027785">
    <property type="entry name" value="UvrD-like_helicase_C"/>
</dbReference>
<dbReference type="InterPro" id="IPR027417">
    <property type="entry name" value="P-loop_NTPase"/>
</dbReference>
<sequence>MLKIDEQILKSNRVICRHINAINNTTRGEISQDILSQLRHFVEHIMLKIYANGGDIEDTQENVKKAVKYAKNESSLRHLSRFHHFLQVSVSHRTLEEENSERLMLKYYEYLLRIKNYLQENYNFNVLENLEQFPIETDDGLKEYYEKIAEKVDQYSTPIHNGFRFDRFYVQRIKPFFFGNKIYYEVAFIPANDRASKTDRIIAFTDIEITDYYAVKFAIADNNINLFEKQMPIRIIVDWEVSIRPCEFSNFTKLINNNGFIPGIAEQRNITRYLTATGYSLSEIVMFSDEAFQKVYDSIVPQTESKHFFDILNNCRYYIENDRPGCNVIRYLLHHMTNRILKEQYKEHWRFNNREYQHEYVGGNFKLSNLYLAYECIPFDTMPFCSALKHHVPALSDLFDSLDVDGREHEILAWIVKNNTEQKGILFTPLQKCEENGKHELGDFKDVDLLVGKYNKLLYTNERQQSRKLVVKNNYIYIDSYKQDTVTVIQKIKSLAESGVENYTHTVNHWLQTTDYQIDSVEKKTALINMFANSHIALIYGSAGTGKSTLINHISHFFNNYSKLYLAHTNPAVNNLKRKVVASMDCEFMTITKFNNKYAKNIKMDYDILIVDECSTVSNKNMKKLLELVNFKLLVLVGDTYQIEAIEFGNWFDAVRSFLPKTAVYELTTPYRSESRQLLELWNNVRKMEDDVYDRLQAGEFSATLDTSIFNKAEENEIILCLNYGGFYGINNINHFMQQNNSGKEIWRGVQRYRVGDPILFNDSADQFFSASKEQLPVIHNNMKARIVDFRVYDEGKVTERIQFDVEIDKPLIELNVDDLKFEIIGNGATGNSIIRFDVYKNKSTDEDYDRISQTIVPFQVAYAVSIHKAQGLEYDSVKIVITDEIDELITHSIFYTAITRARKRLKIYWTQTVEKKVLGRIKPKNNHQDKALLKNEIKNIL</sequence>
<evidence type="ECO:0000313" key="3">
    <source>
        <dbReference type="Proteomes" id="UP000093352"/>
    </source>
</evidence>
<dbReference type="Proteomes" id="UP000093352">
    <property type="component" value="Unassembled WGS sequence"/>
</dbReference>
<organism evidence="2 3">
    <name type="scientific">Criibacterium bergeronii</name>
    <dbReference type="NCBI Taxonomy" id="1871336"/>
    <lineage>
        <taxon>Bacteria</taxon>
        <taxon>Bacillati</taxon>
        <taxon>Bacillota</taxon>
        <taxon>Clostridia</taxon>
        <taxon>Peptostreptococcales</taxon>
        <taxon>Filifactoraceae</taxon>
        <taxon>Criibacterium</taxon>
    </lineage>
</organism>
<evidence type="ECO:0000259" key="1">
    <source>
        <dbReference type="Pfam" id="PF13538"/>
    </source>
</evidence>
<feature type="domain" description="UvrD-like helicase C-terminal" evidence="1">
    <location>
        <begin position="862"/>
        <end position="906"/>
    </location>
</feature>
<dbReference type="AlphaFoldDB" id="A0A371IL73"/>
<dbReference type="Gene3D" id="3.40.50.300">
    <property type="entry name" value="P-loop containing nucleotide triphosphate hydrolases"/>
    <property type="match status" value="2"/>
</dbReference>
<accession>A0A371IL73</accession>
<reference evidence="2 3" key="1">
    <citation type="journal article" date="2016" name="Genome Announc.">
        <title>Draft Genome Sequence of Criibacterium bergeronii gen. nov., sp. nov., Strain CCRI-22567T, Isolated from a Vaginal Sample from a Woman with Bacterial Vaginosis.</title>
        <authorList>
            <person name="Maheux A.F."/>
            <person name="Berube E."/>
            <person name="Boudreau D.K."/>
            <person name="Raymond F."/>
            <person name="Corbeil J."/>
            <person name="Roy P.H."/>
            <person name="Boissinot M."/>
            <person name="Omar R.F."/>
        </authorList>
    </citation>
    <scope>NUCLEOTIDE SEQUENCE [LARGE SCALE GENOMIC DNA]</scope>
    <source>
        <strain evidence="2 3">CCRI-22567</strain>
    </source>
</reference>
<evidence type="ECO:0000313" key="2">
    <source>
        <dbReference type="EMBL" id="RDY21237.1"/>
    </source>
</evidence>
<protein>
    <submittedName>
        <fullName evidence="2">DUF2075 domain-containing protein</fullName>
    </submittedName>
</protein>
<dbReference type="SUPFAM" id="SSF52540">
    <property type="entry name" value="P-loop containing nucleoside triphosphate hydrolases"/>
    <property type="match status" value="2"/>
</dbReference>